<dbReference type="InterPro" id="IPR046342">
    <property type="entry name" value="CBS_dom_sf"/>
</dbReference>
<dbReference type="InterPro" id="IPR000644">
    <property type="entry name" value="CBS_dom"/>
</dbReference>
<dbReference type="Gene3D" id="3.90.1280.20">
    <property type="match status" value="1"/>
</dbReference>
<organism evidence="2">
    <name type="scientific">marine metagenome</name>
    <dbReference type="NCBI Taxonomy" id="408172"/>
    <lineage>
        <taxon>unclassified sequences</taxon>
        <taxon>metagenomes</taxon>
        <taxon>ecological metagenomes</taxon>
    </lineage>
</organism>
<sequence length="95" mass="11091">AEDQFHIRMKDLMKPIHSVIEKTSVSDVLDRFVKRRQQMFFVTDDFGTTTGLITLEDAIETLLGVEIVDEHDHVVDMRKLATAKMMEKRQEKNKN</sequence>
<evidence type="ECO:0000259" key="1">
    <source>
        <dbReference type="PROSITE" id="PS51371"/>
    </source>
</evidence>
<dbReference type="PANTHER" id="PTHR43099">
    <property type="entry name" value="UPF0053 PROTEIN YRKA"/>
    <property type="match status" value="1"/>
</dbReference>
<protein>
    <recommendedName>
        <fullName evidence="1">CBS domain-containing protein</fullName>
    </recommendedName>
</protein>
<reference evidence="2" key="1">
    <citation type="submission" date="2018-05" db="EMBL/GenBank/DDBJ databases">
        <authorList>
            <person name="Lanie J.A."/>
            <person name="Ng W.-L."/>
            <person name="Kazmierczak K.M."/>
            <person name="Andrzejewski T.M."/>
            <person name="Davidsen T.M."/>
            <person name="Wayne K.J."/>
            <person name="Tettelin H."/>
            <person name="Glass J.I."/>
            <person name="Rusch D."/>
            <person name="Podicherti R."/>
            <person name="Tsui H.-C.T."/>
            <person name="Winkler M.E."/>
        </authorList>
    </citation>
    <scope>NUCLEOTIDE SEQUENCE</scope>
</reference>
<dbReference type="PANTHER" id="PTHR43099:SF5">
    <property type="entry name" value="HLYC_CORC FAMILY TRANSPORTER"/>
    <property type="match status" value="1"/>
</dbReference>
<feature type="non-terminal residue" evidence="2">
    <location>
        <position position="1"/>
    </location>
</feature>
<proteinExistence type="predicted"/>
<name>A0A382UUV9_9ZZZZ</name>
<dbReference type="SUPFAM" id="SSF54631">
    <property type="entry name" value="CBS-domain pair"/>
    <property type="match status" value="1"/>
</dbReference>
<dbReference type="PROSITE" id="PS51371">
    <property type="entry name" value="CBS"/>
    <property type="match status" value="1"/>
</dbReference>
<dbReference type="EMBL" id="UINC01146623">
    <property type="protein sequence ID" value="SVD37461.1"/>
    <property type="molecule type" value="Genomic_DNA"/>
</dbReference>
<gene>
    <name evidence="2" type="ORF">METZ01_LOCUS390315</name>
</gene>
<dbReference type="AlphaFoldDB" id="A0A382UUV9"/>
<feature type="domain" description="CBS" evidence="1">
    <location>
        <begin position="12"/>
        <end position="70"/>
    </location>
</feature>
<evidence type="ECO:0000313" key="2">
    <source>
        <dbReference type="EMBL" id="SVD37461.1"/>
    </source>
</evidence>
<accession>A0A382UUV9</accession>
<dbReference type="Pfam" id="PF00571">
    <property type="entry name" value="CBS"/>
    <property type="match status" value="1"/>
</dbReference>
<dbReference type="InterPro" id="IPR051676">
    <property type="entry name" value="UPF0053_domain"/>
</dbReference>